<dbReference type="GO" id="GO:0008270">
    <property type="term" value="F:zinc ion binding"/>
    <property type="evidence" value="ECO:0007669"/>
    <property type="project" value="UniProtKB-KW"/>
</dbReference>
<evidence type="ECO:0000313" key="7">
    <source>
        <dbReference type="Proteomes" id="UP000821853"/>
    </source>
</evidence>
<evidence type="ECO:0000313" key="6">
    <source>
        <dbReference type="EMBL" id="KAH9379441.1"/>
    </source>
</evidence>
<proteinExistence type="predicted"/>
<comment type="caution">
    <text evidence="6">The sequence shown here is derived from an EMBL/GenBank/DDBJ whole genome shotgun (WGS) entry which is preliminary data.</text>
</comment>
<evidence type="ECO:0000259" key="5">
    <source>
        <dbReference type="Pfam" id="PF05485"/>
    </source>
</evidence>
<keyword evidence="7" id="KW-1185">Reference proteome</keyword>
<feature type="domain" description="THAP-type" evidence="5">
    <location>
        <begin position="30"/>
        <end position="63"/>
    </location>
</feature>
<evidence type="ECO:0000256" key="3">
    <source>
        <dbReference type="ARBA" id="ARBA00022833"/>
    </source>
</evidence>
<evidence type="ECO:0000256" key="1">
    <source>
        <dbReference type="ARBA" id="ARBA00022723"/>
    </source>
</evidence>
<keyword evidence="4" id="KW-0238">DNA-binding</keyword>
<keyword evidence="3" id="KW-0862">Zinc</keyword>
<sequence length="71" mass="7925">MNVLTFSDCSAQVPHGLLLCSVLPVGFKKQAAGISFHEIPADEALRQQWIKAIRRDDLGAKHQLQLLWSVQ</sequence>
<dbReference type="InterPro" id="IPR006612">
    <property type="entry name" value="THAP_Znf"/>
</dbReference>
<evidence type="ECO:0000256" key="2">
    <source>
        <dbReference type="ARBA" id="ARBA00022771"/>
    </source>
</evidence>
<gene>
    <name evidence="6" type="ORF">HPB48_012994</name>
</gene>
<dbReference type="Proteomes" id="UP000821853">
    <property type="component" value="Chromosome 8"/>
</dbReference>
<dbReference type="GO" id="GO:0003677">
    <property type="term" value="F:DNA binding"/>
    <property type="evidence" value="ECO:0007669"/>
    <property type="project" value="UniProtKB-KW"/>
</dbReference>
<dbReference type="AlphaFoldDB" id="A0A9J6GX21"/>
<protein>
    <recommendedName>
        <fullName evidence="5">THAP-type domain-containing protein</fullName>
    </recommendedName>
</protein>
<dbReference type="Pfam" id="PF05485">
    <property type="entry name" value="THAP"/>
    <property type="match status" value="1"/>
</dbReference>
<name>A0A9J6GX21_HAELO</name>
<organism evidence="6 7">
    <name type="scientific">Haemaphysalis longicornis</name>
    <name type="common">Bush tick</name>
    <dbReference type="NCBI Taxonomy" id="44386"/>
    <lineage>
        <taxon>Eukaryota</taxon>
        <taxon>Metazoa</taxon>
        <taxon>Ecdysozoa</taxon>
        <taxon>Arthropoda</taxon>
        <taxon>Chelicerata</taxon>
        <taxon>Arachnida</taxon>
        <taxon>Acari</taxon>
        <taxon>Parasitiformes</taxon>
        <taxon>Ixodida</taxon>
        <taxon>Ixodoidea</taxon>
        <taxon>Ixodidae</taxon>
        <taxon>Haemaphysalinae</taxon>
        <taxon>Haemaphysalis</taxon>
    </lineage>
</organism>
<keyword evidence="2" id="KW-0863">Zinc-finger</keyword>
<keyword evidence="1" id="KW-0479">Metal-binding</keyword>
<accession>A0A9J6GX21</accession>
<reference evidence="6 7" key="1">
    <citation type="journal article" date="2020" name="Cell">
        <title>Large-Scale Comparative Analyses of Tick Genomes Elucidate Their Genetic Diversity and Vector Capacities.</title>
        <authorList>
            <consortium name="Tick Genome and Microbiome Consortium (TIGMIC)"/>
            <person name="Jia N."/>
            <person name="Wang J."/>
            <person name="Shi W."/>
            <person name="Du L."/>
            <person name="Sun Y."/>
            <person name="Zhan W."/>
            <person name="Jiang J.F."/>
            <person name="Wang Q."/>
            <person name="Zhang B."/>
            <person name="Ji P."/>
            <person name="Bell-Sakyi L."/>
            <person name="Cui X.M."/>
            <person name="Yuan T.T."/>
            <person name="Jiang B.G."/>
            <person name="Yang W.F."/>
            <person name="Lam T.T."/>
            <person name="Chang Q.C."/>
            <person name="Ding S.J."/>
            <person name="Wang X.J."/>
            <person name="Zhu J.G."/>
            <person name="Ruan X.D."/>
            <person name="Zhao L."/>
            <person name="Wei J.T."/>
            <person name="Ye R.Z."/>
            <person name="Que T.C."/>
            <person name="Du C.H."/>
            <person name="Zhou Y.H."/>
            <person name="Cheng J.X."/>
            <person name="Dai P.F."/>
            <person name="Guo W.B."/>
            <person name="Han X.H."/>
            <person name="Huang E.J."/>
            <person name="Li L.F."/>
            <person name="Wei W."/>
            <person name="Gao Y.C."/>
            <person name="Liu J.Z."/>
            <person name="Shao H.Z."/>
            <person name="Wang X."/>
            <person name="Wang C.C."/>
            <person name="Yang T.C."/>
            <person name="Huo Q.B."/>
            <person name="Li W."/>
            <person name="Chen H.Y."/>
            <person name="Chen S.E."/>
            <person name="Zhou L.G."/>
            <person name="Ni X.B."/>
            <person name="Tian J.H."/>
            <person name="Sheng Y."/>
            <person name="Liu T."/>
            <person name="Pan Y.S."/>
            <person name="Xia L.Y."/>
            <person name="Li J."/>
            <person name="Zhao F."/>
            <person name="Cao W.C."/>
        </authorList>
    </citation>
    <scope>NUCLEOTIDE SEQUENCE [LARGE SCALE GENOMIC DNA]</scope>
    <source>
        <strain evidence="6">HaeL-2018</strain>
    </source>
</reference>
<evidence type="ECO:0000256" key="4">
    <source>
        <dbReference type="ARBA" id="ARBA00023125"/>
    </source>
</evidence>
<dbReference type="EMBL" id="JABSTR010000010">
    <property type="protein sequence ID" value="KAH9379441.1"/>
    <property type="molecule type" value="Genomic_DNA"/>
</dbReference>
<dbReference type="VEuPathDB" id="VectorBase:HLOH_041443"/>